<evidence type="ECO:0000256" key="5">
    <source>
        <dbReference type="SAM" id="SignalP"/>
    </source>
</evidence>
<feature type="signal peptide" evidence="5">
    <location>
        <begin position="1"/>
        <end position="25"/>
    </location>
</feature>
<keyword evidence="2 4" id="KW-0378">Hydrolase</keyword>
<comment type="similarity">
    <text evidence="1">Belongs to the glycosyl hydrolase 1 family.</text>
</comment>
<dbReference type="GO" id="GO:0008422">
    <property type="term" value="F:beta-glucosidase activity"/>
    <property type="evidence" value="ECO:0007669"/>
    <property type="project" value="TreeGrafter"/>
</dbReference>
<protein>
    <submittedName>
        <fullName evidence="6">Vicianin hydrolase isoform D</fullName>
    </submittedName>
</protein>
<gene>
    <name evidence="6" type="ORF">D0Y65_020614</name>
</gene>
<evidence type="ECO:0000256" key="3">
    <source>
        <dbReference type="PROSITE-ProRule" id="PRU10055"/>
    </source>
</evidence>
<feature type="active site" description="Nucleophile" evidence="3">
    <location>
        <position position="420"/>
    </location>
</feature>
<dbReference type="PRINTS" id="PR00131">
    <property type="entry name" value="GLHYDRLASE1"/>
</dbReference>
<dbReference type="PANTHER" id="PTHR10353:SF297">
    <property type="entry name" value="VICIANIN HYDROLASE-LIKE"/>
    <property type="match status" value="1"/>
</dbReference>
<dbReference type="InterPro" id="IPR033132">
    <property type="entry name" value="GH_1_N_CS"/>
</dbReference>
<dbReference type="GO" id="GO:0005975">
    <property type="term" value="P:carbohydrate metabolic process"/>
    <property type="evidence" value="ECO:0007669"/>
    <property type="project" value="InterPro"/>
</dbReference>
<dbReference type="FunFam" id="3.20.20.80:FF:000022">
    <property type="entry name" value="Beta-glucosidase 11"/>
    <property type="match status" value="2"/>
</dbReference>
<dbReference type="Proteomes" id="UP000289340">
    <property type="component" value="Chromosome 8"/>
</dbReference>
<dbReference type="SUPFAM" id="SSF51445">
    <property type="entry name" value="(Trans)glycosidases"/>
    <property type="match status" value="2"/>
</dbReference>
<reference evidence="6 7" key="1">
    <citation type="submission" date="2018-09" db="EMBL/GenBank/DDBJ databases">
        <title>A high-quality reference genome of wild soybean provides a powerful tool to mine soybean genomes.</title>
        <authorList>
            <person name="Xie M."/>
            <person name="Chung C.Y.L."/>
            <person name="Li M.-W."/>
            <person name="Wong F.-L."/>
            <person name="Chan T.-F."/>
            <person name="Lam H.-M."/>
        </authorList>
    </citation>
    <scope>NUCLEOTIDE SEQUENCE [LARGE SCALE GENOMIC DNA]</scope>
    <source>
        <strain evidence="7">cv. W05</strain>
        <tissue evidence="6">Hypocotyl of etiolated seedlings</tissue>
    </source>
</reference>
<dbReference type="PROSITE" id="PS00653">
    <property type="entry name" value="GLYCOSYL_HYDROL_F1_2"/>
    <property type="match status" value="2"/>
</dbReference>
<dbReference type="Gene3D" id="3.20.20.80">
    <property type="entry name" value="Glycosidases"/>
    <property type="match status" value="2"/>
</dbReference>
<dbReference type="EMBL" id="QZWG01000008">
    <property type="protein sequence ID" value="RZB97006.1"/>
    <property type="molecule type" value="Genomic_DNA"/>
</dbReference>
<dbReference type="PANTHER" id="PTHR10353">
    <property type="entry name" value="GLYCOSYL HYDROLASE"/>
    <property type="match status" value="1"/>
</dbReference>
<evidence type="ECO:0000313" key="6">
    <source>
        <dbReference type="EMBL" id="RZB97006.1"/>
    </source>
</evidence>
<feature type="chain" id="PRO_5019573797" evidence="5">
    <location>
        <begin position="26"/>
        <end position="1093"/>
    </location>
</feature>
<sequence length="1093" mass="124058">MKTQSASLLCLFLSLAILLASGTAASATPRSAVPSHHVSTFNRSLFPSTFLFGIGSSAYQAEGAASVDGRGPSIWDTYTRQHTEKIWDHSTGDMGADFYHRYKGDIKIAKEIGLDSFRFSISWSRIFPKGKGAVNPLGVKFYNNVIDEILANGLKPFVTLFHWDFPQALEDEYGGFRSPKVVADFRGYANFCFKTFGDRVKYWVTLNEPLSFSLNGYNGGTFAPGRCSKYVANCSAGDSSTEPYIVGHYLLLAHESAATLYKTKYQARQKGQIGITNPTHYFLPKSQSAADYKAASRALDFFFGWYSDPVFYGDYPESMKSSVGSRLPKFTKAESEGLKNSIDFLGVNYYTTYYAEHAEPVSANRTFYTDILASLSTERNGLHVGTPTDLNWLFIFPKGIHLLMAHIKDKYKNLPIYITENGMAESRNDSIPVNEARKDSIRIRYHDGHLKFLLQAIKEGVNLKGYYAWSFSDSFEWDAGYTVRFGLIYVDYKNNLKRYPKFSAFWLQKFLLKCLRVDEIWKTCYAWLGVKIAFRYSVDEHYWQYRIPLENTAWVLWNNRNSIVFNVEHEFGSLLVGAINHYKGRMIEKQGKCSGTESASPISLKPSHKASSFNRSLFPSTFLFGIGSSAYQVEGAANEDGRGPSIWDNFTKEHPEKIWDQSTGDVGADFYHRYKSDIKLVKDIGLDSFRFSISWTRIFPKGKGAVNGLGVEFYNNLIDEVLSNDLKPFVTLFHWDFPQALEDEYGGFRSSNVVEDFRKYADFCYKTFGDRVKHWVTINEPLSYSINGYNGGTFAPSRCSKYVANCSAGDSSIEPYIVGHYLLLAHEAAATLYKKKYQARQKGQIGITLPTHFFLPKSNSVADKQAANRALDFFFGWHARPVIFGDYPESMKSSVGSRLPKFTKAQSEGLKSSIDFLGVNYYTTYYAENAAPVRANRTFNTDMLVTLSTEKNGVAIGTPTDLDWLYIYPKGIHLLMVHIKDKYKNPNIYVNENGIAEARNDSIPVDEALNDGIRIRYLKSHLRLLLQAIKEGVNVKGYYAWSFSDSFEWDAGYTVRFGHVYVDYNNNLKRYLKSSAFWLKKFLLNNNNKVLSY</sequence>
<dbReference type="InterPro" id="IPR017853">
    <property type="entry name" value="GH"/>
</dbReference>
<name>A0A445JEX7_GLYSO</name>
<dbReference type="PROSITE" id="PS00572">
    <property type="entry name" value="GLYCOSYL_HYDROL_F1_1"/>
    <property type="match status" value="1"/>
</dbReference>
<accession>A0A445JEX7</accession>
<evidence type="ECO:0000256" key="2">
    <source>
        <dbReference type="ARBA" id="ARBA00022801"/>
    </source>
</evidence>
<dbReference type="Pfam" id="PF00232">
    <property type="entry name" value="Glyco_hydro_1"/>
    <property type="match status" value="2"/>
</dbReference>
<keyword evidence="4" id="KW-0326">Glycosidase</keyword>
<keyword evidence="5" id="KW-0732">Signal</keyword>
<comment type="caution">
    <text evidence="6">The sequence shown here is derived from an EMBL/GenBank/DDBJ whole genome shotgun (WGS) entry which is preliminary data.</text>
</comment>
<dbReference type="InterPro" id="IPR018120">
    <property type="entry name" value="Glyco_hydro_1_AS"/>
</dbReference>
<proteinExistence type="inferred from homology"/>
<evidence type="ECO:0000256" key="1">
    <source>
        <dbReference type="ARBA" id="ARBA00010838"/>
    </source>
</evidence>
<organism evidence="6 7">
    <name type="scientific">Glycine soja</name>
    <name type="common">Wild soybean</name>
    <dbReference type="NCBI Taxonomy" id="3848"/>
    <lineage>
        <taxon>Eukaryota</taxon>
        <taxon>Viridiplantae</taxon>
        <taxon>Streptophyta</taxon>
        <taxon>Embryophyta</taxon>
        <taxon>Tracheophyta</taxon>
        <taxon>Spermatophyta</taxon>
        <taxon>Magnoliopsida</taxon>
        <taxon>eudicotyledons</taxon>
        <taxon>Gunneridae</taxon>
        <taxon>Pentapetalae</taxon>
        <taxon>rosids</taxon>
        <taxon>fabids</taxon>
        <taxon>Fabales</taxon>
        <taxon>Fabaceae</taxon>
        <taxon>Papilionoideae</taxon>
        <taxon>50 kb inversion clade</taxon>
        <taxon>NPAAA clade</taxon>
        <taxon>indigoferoid/millettioid clade</taxon>
        <taxon>Phaseoleae</taxon>
        <taxon>Glycine</taxon>
        <taxon>Glycine subgen. Soja</taxon>
    </lineage>
</organism>
<evidence type="ECO:0000256" key="4">
    <source>
        <dbReference type="RuleBase" id="RU004468"/>
    </source>
</evidence>
<evidence type="ECO:0000313" key="7">
    <source>
        <dbReference type="Proteomes" id="UP000289340"/>
    </source>
</evidence>
<dbReference type="InterPro" id="IPR001360">
    <property type="entry name" value="Glyco_hydro_1"/>
</dbReference>
<keyword evidence="7" id="KW-1185">Reference proteome</keyword>
<dbReference type="AlphaFoldDB" id="A0A445JEX7"/>